<evidence type="ECO:0000256" key="3">
    <source>
        <dbReference type="ARBA" id="ARBA00022827"/>
    </source>
</evidence>
<dbReference type="InterPro" id="IPR006094">
    <property type="entry name" value="Oxid_FAD_bind_N"/>
</dbReference>
<reference evidence="8" key="1">
    <citation type="journal article" date="2011" name="Nat. Commun.">
        <title>Effector diversification within compartments of the Leptosphaeria maculans genome affected by Repeat-Induced Point mutations.</title>
        <authorList>
            <person name="Rouxel T."/>
            <person name="Grandaubert J."/>
            <person name="Hane J.K."/>
            <person name="Hoede C."/>
            <person name="van de Wouw A.P."/>
            <person name="Couloux A."/>
            <person name="Dominguez V."/>
            <person name="Anthouard V."/>
            <person name="Bally P."/>
            <person name="Bourras S."/>
            <person name="Cozijnsen A.J."/>
            <person name="Ciuffetti L.M."/>
            <person name="Degrave A."/>
            <person name="Dilmaghani A."/>
            <person name="Duret L."/>
            <person name="Fudal I."/>
            <person name="Goodwin S.B."/>
            <person name="Gout L."/>
            <person name="Glaser N."/>
            <person name="Linglin J."/>
            <person name="Kema G.H.J."/>
            <person name="Lapalu N."/>
            <person name="Lawrence C.B."/>
            <person name="May K."/>
            <person name="Meyer M."/>
            <person name="Ollivier B."/>
            <person name="Poulain J."/>
            <person name="Schoch C.L."/>
            <person name="Simon A."/>
            <person name="Spatafora J.W."/>
            <person name="Stachowiak A."/>
            <person name="Turgeon B.G."/>
            <person name="Tyler B.M."/>
            <person name="Vincent D."/>
            <person name="Weissenbach J."/>
            <person name="Amselem J."/>
            <person name="Quesneville H."/>
            <person name="Oliver R.P."/>
            <person name="Wincker P."/>
            <person name="Balesdent M.-H."/>
            <person name="Howlett B.J."/>
        </authorList>
    </citation>
    <scope>NUCLEOTIDE SEQUENCE [LARGE SCALE GENOMIC DNA]</scope>
    <source>
        <strain evidence="8">JN3 / isolate v23.1.3 / race Av1-4-5-6-7-8</strain>
    </source>
</reference>
<dbReference type="eggNOG" id="ENOG502RS2S">
    <property type="taxonomic scope" value="Eukaryota"/>
</dbReference>
<keyword evidence="4" id="KW-0560">Oxidoreductase</keyword>
<proteinExistence type="inferred from homology"/>
<dbReference type="HOGENOM" id="CLU_018354_1_1_1"/>
<feature type="signal peptide" evidence="5">
    <location>
        <begin position="1"/>
        <end position="19"/>
    </location>
</feature>
<evidence type="ECO:0000313" key="8">
    <source>
        <dbReference type="Proteomes" id="UP000002668"/>
    </source>
</evidence>
<dbReference type="PROSITE" id="PS51387">
    <property type="entry name" value="FAD_PCMH"/>
    <property type="match status" value="1"/>
</dbReference>
<keyword evidence="5" id="KW-0732">Signal</keyword>
<dbReference type="SUPFAM" id="SSF56176">
    <property type="entry name" value="FAD-binding/transporter-associated domain-like"/>
    <property type="match status" value="1"/>
</dbReference>
<dbReference type="PANTHER" id="PTHR42973">
    <property type="entry name" value="BINDING OXIDOREDUCTASE, PUTATIVE (AFU_ORTHOLOGUE AFUA_1G17690)-RELATED"/>
    <property type="match status" value="1"/>
</dbReference>
<dbReference type="InterPro" id="IPR036318">
    <property type="entry name" value="FAD-bd_PCMH-like_sf"/>
</dbReference>
<comment type="similarity">
    <text evidence="1">Belongs to the oxygen-dependent FAD-linked oxidoreductase family.</text>
</comment>
<evidence type="ECO:0000256" key="4">
    <source>
        <dbReference type="ARBA" id="ARBA00023002"/>
    </source>
</evidence>
<gene>
    <name evidence="7" type="ORF">LEMA_P067170.1</name>
</gene>
<dbReference type="Proteomes" id="UP000002668">
    <property type="component" value="Genome"/>
</dbReference>
<feature type="chain" id="PRO_5003194684" evidence="5">
    <location>
        <begin position="20"/>
        <end position="495"/>
    </location>
</feature>
<organism evidence="7 8">
    <name type="scientific">Leptosphaeria maculans (strain JN3 / isolate v23.1.3 / race Av1-4-5-6-7-8)</name>
    <name type="common">Blackleg fungus</name>
    <name type="synonym">Phoma lingam</name>
    <dbReference type="NCBI Taxonomy" id="985895"/>
    <lineage>
        <taxon>Eukaryota</taxon>
        <taxon>Fungi</taxon>
        <taxon>Dikarya</taxon>
        <taxon>Ascomycota</taxon>
        <taxon>Pezizomycotina</taxon>
        <taxon>Dothideomycetes</taxon>
        <taxon>Pleosporomycetidae</taxon>
        <taxon>Pleosporales</taxon>
        <taxon>Pleosporineae</taxon>
        <taxon>Leptosphaeriaceae</taxon>
        <taxon>Plenodomus</taxon>
        <taxon>Plenodomus lingam/Leptosphaeria maculans species complex</taxon>
    </lineage>
</organism>
<dbReference type="VEuPathDB" id="FungiDB:LEMA_P067170.1"/>
<accession>E4ZH21</accession>
<keyword evidence="3" id="KW-0274">FAD</keyword>
<name>E4ZH21_LEPMJ</name>
<dbReference type="STRING" id="985895.E4ZH21"/>
<dbReference type="GO" id="GO:0016491">
    <property type="term" value="F:oxidoreductase activity"/>
    <property type="evidence" value="ECO:0007669"/>
    <property type="project" value="UniProtKB-KW"/>
</dbReference>
<protein>
    <submittedName>
        <fullName evidence="7">Similar to FAD binding domain containing protein</fullName>
    </submittedName>
</protein>
<sequence>MPFLRRLICLLLCSCSVTASSSDASQACAALISYLPGKLSFPGNQQYEDSISSYAYIGTRLRPTCVAHPENTKEVAAIVKILSQSNSVEFAIRSGGHNTNRGFADIKEGITIDLSLMNTVELRHSENIVTVGPGTRWQSVYDALDLYSLTVQGGRNGLVGVGGFLTGGFFSPERGWACDSVINFEVVLSTGAIVDANATSHPDLFTSLKGGQNNFGVVTRFDLRTFSQGKMWGGIVIYTDASDKQLLDTLTAFKEPGKFDPYAMFTFGFVYDAALRTFTSDIAMYHSRPESVNGSTLEVFAKIEPQIFNSIRTDTPGGFASERLSPIFKSYYMHWSTTTFAISPTILFRIHTLFRNVSLALTDEYASANLTIACSIQSVPAAATKENPNSLGFDPLSKPEQGLINIGLAFQYDDPTVTEALQQALQILTTAVDRIAISEGVADPHVYMNYAGSWQNVLAGYGNESLVRLKNVAEQYDKNGIFQKQVKGGFKLGTM</sequence>
<dbReference type="Pfam" id="PF01565">
    <property type="entry name" value="FAD_binding_4"/>
    <property type="match status" value="1"/>
</dbReference>
<dbReference type="Gene3D" id="3.30.465.10">
    <property type="match status" value="1"/>
</dbReference>
<dbReference type="InterPro" id="IPR050416">
    <property type="entry name" value="FAD-linked_Oxidoreductase"/>
</dbReference>
<dbReference type="GO" id="GO:0071949">
    <property type="term" value="F:FAD binding"/>
    <property type="evidence" value="ECO:0007669"/>
    <property type="project" value="InterPro"/>
</dbReference>
<evidence type="ECO:0000259" key="6">
    <source>
        <dbReference type="PROSITE" id="PS51387"/>
    </source>
</evidence>
<dbReference type="AlphaFoldDB" id="E4ZH21"/>
<dbReference type="OrthoDB" id="2151789at2759"/>
<feature type="domain" description="FAD-binding PCMH-type" evidence="6">
    <location>
        <begin position="59"/>
        <end position="228"/>
    </location>
</feature>
<dbReference type="InterPro" id="IPR016166">
    <property type="entry name" value="FAD-bd_PCMH"/>
</dbReference>
<keyword evidence="2" id="KW-0285">Flavoprotein</keyword>
<evidence type="ECO:0000256" key="5">
    <source>
        <dbReference type="SAM" id="SignalP"/>
    </source>
</evidence>
<evidence type="ECO:0000256" key="2">
    <source>
        <dbReference type="ARBA" id="ARBA00022630"/>
    </source>
</evidence>
<evidence type="ECO:0000313" key="7">
    <source>
        <dbReference type="EMBL" id="CBX90591.1"/>
    </source>
</evidence>
<dbReference type="InParanoid" id="E4ZH21"/>
<evidence type="ECO:0000256" key="1">
    <source>
        <dbReference type="ARBA" id="ARBA00005466"/>
    </source>
</evidence>
<dbReference type="OMA" id="QIDHIFA"/>
<keyword evidence="8" id="KW-1185">Reference proteome</keyword>
<dbReference type="EMBL" id="FP929064">
    <property type="protein sequence ID" value="CBX90591.1"/>
    <property type="molecule type" value="Genomic_DNA"/>
</dbReference>
<dbReference type="PANTHER" id="PTHR42973:SF54">
    <property type="entry name" value="FAD-BINDING PCMH-TYPE DOMAIN-CONTAINING PROTEIN"/>
    <property type="match status" value="1"/>
</dbReference>
<dbReference type="InterPro" id="IPR016169">
    <property type="entry name" value="FAD-bd_PCMH_sub2"/>
</dbReference>